<keyword evidence="4" id="KW-0732">Signal</keyword>
<keyword evidence="5" id="KW-1133">Transmembrane helix</keyword>
<evidence type="ECO:0000256" key="1">
    <source>
        <dbReference type="ARBA" id="ARBA00005964"/>
    </source>
</evidence>
<dbReference type="OrthoDB" id="3200163at2759"/>
<evidence type="ECO:0000313" key="10">
    <source>
        <dbReference type="EMBL" id="CAF4021569.1"/>
    </source>
</evidence>
<dbReference type="SUPFAM" id="SSF53474">
    <property type="entry name" value="alpha/beta-Hydrolases"/>
    <property type="match status" value="1"/>
</dbReference>
<feature type="chain" id="PRO_5035953129" description="Carboxylic ester hydrolase" evidence="4">
    <location>
        <begin position="17"/>
        <end position="541"/>
    </location>
</feature>
<dbReference type="EMBL" id="CAJOBA010036359">
    <property type="protein sequence ID" value="CAF4021569.1"/>
    <property type="molecule type" value="Genomic_DNA"/>
</dbReference>
<dbReference type="Proteomes" id="UP000681722">
    <property type="component" value="Unassembled WGS sequence"/>
</dbReference>
<dbReference type="PANTHER" id="PTHR43918:SF4">
    <property type="entry name" value="CARBOXYLIC ESTER HYDROLASE"/>
    <property type="match status" value="1"/>
</dbReference>
<dbReference type="Gene3D" id="3.40.50.1820">
    <property type="entry name" value="alpha/beta hydrolase"/>
    <property type="match status" value="1"/>
</dbReference>
<organism evidence="7 11">
    <name type="scientific">Didymodactylos carnosus</name>
    <dbReference type="NCBI Taxonomy" id="1234261"/>
    <lineage>
        <taxon>Eukaryota</taxon>
        <taxon>Metazoa</taxon>
        <taxon>Spiralia</taxon>
        <taxon>Gnathifera</taxon>
        <taxon>Rotifera</taxon>
        <taxon>Eurotatoria</taxon>
        <taxon>Bdelloidea</taxon>
        <taxon>Philodinida</taxon>
        <taxon>Philodinidae</taxon>
        <taxon>Didymodactylos</taxon>
    </lineage>
</organism>
<dbReference type="Proteomes" id="UP000682733">
    <property type="component" value="Unassembled WGS sequence"/>
</dbReference>
<evidence type="ECO:0000313" key="7">
    <source>
        <dbReference type="EMBL" id="CAF1163986.1"/>
    </source>
</evidence>
<dbReference type="EC" id="3.1.1.-" evidence="4"/>
<dbReference type="InterPro" id="IPR019826">
    <property type="entry name" value="Carboxylesterase_B_AS"/>
</dbReference>
<keyword evidence="2" id="KW-0719">Serine esterase</keyword>
<dbReference type="PANTHER" id="PTHR43918">
    <property type="entry name" value="ACETYLCHOLINESTERASE"/>
    <property type="match status" value="1"/>
</dbReference>
<dbReference type="AlphaFoldDB" id="A0A814TP87"/>
<dbReference type="EMBL" id="CAJOBC010007299">
    <property type="protein sequence ID" value="CAF3927593.1"/>
    <property type="molecule type" value="Genomic_DNA"/>
</dbReference>
<reference evidence="7" key="1">
    <citation type="submission" date="2021-02" db="EMBL/GenBank/DDBJ databases">
        <authorList>
            <person name="Nowell W R."/>
        </authorList>
    </citation>
    <scope>NUCLEOTIDE SEQUENCE</scope>
</reference>
<evidence type="ECO:0000256" key="4">
    <source>
        <dbReference type="RuleBase" id="RU361235"/>
    </source>
</evidence>
<name>A0A814TP87_9BILA</name>
<comment type="similarity">
    <text evidence="1 4">Belongs to the type-B carboxylesterase/lipase family.</text>
</comment>
<evidence type="ECO:0000313" key="11">
    <source>
        <dbReference type="Proteomes" id="UP000663829"/>
    </source>
</evidence>
<proteinExistence type="inferred from homology"/>
<dbReference type="Pfam" id="PF00135">
    <property type="entry name" value="COesterase"/>
    <property type="match status" value="1"/>
</dbReference>
<feature type="domain" description="Carboxylesterase type B" evidence="6">
    <location>
        <begin position="17"/>
        <end position="457"/>
    </location>
</feature>
<dbReference type="InterPro" id="IPR002018">
    <property type="entry name" value="CarbesteraseB"/>
</dbReference>
<feature type="transmembrane region" description="Helical" evidence="5">
    <location>
        <begin position="520"/>
        <end position="540"/>
    </location>
</feature>
<evidence type="ECO:0000259" key="6">
    <source>
        <dbReference type="Pfam" id="PF00135"/>
    </source>
</evidence>
<dbReference type="EMBL" id="CAJNOQ010007299">
    <property type="protein sequence ID" value="CAF1163986.1"/>
    <property type="molecule type" value="Genomic_DNA"/>
</dbReference>
<sequence length="541" mass="61503">MIRLYVILFKILVVRSVVIQTPNGDISGSTSNGVDIYLGIRYGDISERWSPAQLPLAWTGIINATSFSSICYQLGPYELPQPYPESEHCLFLNIWVPQHVTSSPVRVWFHGGGYTAGAGSDYDSQELARLSGSIVVTINYRLGSFGFFNLPFTSDVNVGWLDQQLALKWIQANIGAFGGDKTNVMLFGQSAGGSSVLAHLLMPASWPLYSKVIMQSVGPFILPDCKESEQRNIELLEKYYPECHSNLTCIRTMNASVFNQRLKNENINWIDFWPCVGGRSQLRAQPLALIRKGEYKKVPILAGITYNEGQSVALSFNQFQIEMNSTRYRQLASQYKIPAEFTSIYDKPGDYFSAFSGLFGDYHISCPSMALFNRLSPSIYVYSFVHATEKWAFTPFHFNATHSTDIPYVFYNQFASTNFTVEEASLSKRLIEYFKIFHLNGSPLWPAYENNQTVLVLDFDIKSQFSLGERLLEYCPRILKYLEKYDCEVYSTSQTCLEIDNCQWIDEKCQAPSPSSASRILYHDYLFVLLILFSGNFLYWS</sequence>
<dbReference type="GO" id="GO:0052689">
    <property type="term" value="F:carboxylic ester hydrolase activity"/>
    <property type="evidence" value="ECO:0007669"/>
    <property type="project" value="UniProtKB-KW"/>
</dbReference>
<protein>
    <recommendedName>
        <fullName evidence="4">Carboxylic ester hydrolase</fullName>
        <ecNumber evidence="4">3.1.1.-</ecNumber>
    </recommendedName>
</protein>
<dbReference type="Proteomes" id="UP000677228">
    <property type="component" value="Unassembled WGS sequence"/>
</dbReference>
<dbReference type="Proteomes" id="UP000663829">
    <property type="component" value="Unassembled WGS sequence"/>
</dbReference>
<feature type="signal peptide" evidence="4">
    <location>
        <begin position="1"/>
        <end position="16"/>
    </location>
</feature>
<evidence type="ECO:0000256" key="3">
    <source>
        <dbReference type="ARBA" id="ARBA00022801"/>
    </source>
</evidence>
<evidence type="ECO:0000256" key="5">
    <source>
        <dbReference type="SAM" id="Phobius"/>
    </source>
</evidence>
<accession>A0A814TP87</accession>
<keyword evidence="5" id="KW-0812">Transmembrane</keyword>
<dbReference type="PROSITE" id="PS00122">
    <property type="entry name" value="CARBOXYLESTERASE_B_1"/>
    <property type="match status" value="1"/>
</dbReference>
<dbReference type="InterPro" id="IPR050654">
    <property type="entry name" value="AChE-related_enzymes"/>
</dbReference>
<dbReference type="EMBL" id="CAJNOK010014824">
    <property type="protein sequence ID" value="CAF1212698.1"/>
    <property type="molecule type" value="Genomic_DNA"/>
</dbReference>
<comment type="caution">
    <text evidence="7">The sequence shown here is derived from an EMBL/GenBank/DDBJ whole genome shotgun (WGS) entry which is preliminary data.</text>
</comment>
<gene>
    <name evidence="7" type="ORF">GPM918_LOCUS21828</name>
    <name evidence="8" type="ORF">OVA965_LOCUS24533</name>
    <name evidence="9" type="ORF">SRO942_LOCUS21826</name>
    <name evidence="10" type="ORF">TMI583_LOCUS25253</name>
</gene>
<keyword evidence="5" id="KW-0472">Membrane</keyword>
<evidence type="ECO:0000313" key="9">
    <source>
        <dbReference type="EMBL" id="CAF3927593.1"/>
    </source>
</evidence>
<keyword evidence="3 4" id="KW-0378">Hydrolase</keyword>
<dbReference type="InterPro" id="IPR029058">
    <property type="entry name" value="AB_hydrolase_fold"/>
</dbReference>
<evidence type="ECO:0000256" key="2">
    <source>
        <dbReference type="ARBA" id="ARBA00022487"/>
    </source>
</evidence>
<keyword evidence="11" id="KW-1185">Reference proteome</keyword>
<evidence type="ECO:0000313" key="8">
    <source>
        <dbReference type="EMBL" id="CAF1212698.1"/>
    </source>
</evidence>